<name>A0AAV0ZI40_VICFA</name>
<dbReference type="Proteomes" id="UP001157006">
    <property type="component" value="Chromosome 2"/>
</dbReference>
<keyword evidence="2" id="KW-1185">Reference proteome</keyword>
<accession>A0AAV0ZI40</accession>
<dbReference type="EMBL" id="OX451737">
    <property type="protein sequence ID" value="CAI8596514.1"/>
    <property type="molecule type" value="Genomic_DNA"/>
</dbReference>
<proteinExistence type="predicted"/>
<evidence type="ECO:0008006" key="3">
    <source>
        <dbReference type="Google" id="ProtNLM"/>
    </source>
</evidence>
<dbReference type="InterPro" id="IPR020847">
    <property type="entry name" value="AP_endonuclease_F1_BS"/>
</dbReference>
<reference evidence="1 2" key="1">
    <citation type="submission" date="2023-01" db="EMBL/GenBank/DDBJ databases">
        <authorList>
            <person name="Kreplak J."/>
        </authorList>
    </citation>
    <scope>NUCLEOTIDE SEQUENCE [LARGE SCALE GENOMIC DNA]</scope>
</reference>
<dbReference type="GO" id="GO:0003677">
    <property type="term" value="F:DNA binding"/>
    <property type="evidence" value="ECO:0007669"/>
    <property type="project" value="InterPro"/>
</dbReference>
<dbReference type="PROSITE" id="PS00726">
    <property type="entry name" value="AP_NUCLEASE_F1_1"/>
    <property type="match status" value="1"/>
</dbReference>
<dbReference type="AlphaFoldDB" id="A0AAV0ZI40"/>
<evidence type="ECO:0000313" key="1">
    <source>
        <dbReference type="EMBL" id="CAI8596514.1"/>
    </source>
</evidence>
<dbReference type="SUPFAM" id="SSF56219">
    <property type="entry name" value="DNase I-like"/>
    <property type="match status" value="1"/>
</dbReference>
<dbReference type="GO" id="GO:0006281">
    <property type="term" value="P:DNA repair"/>
    <property type="evidence" value="ECO:0007669"/>
    <property type="project" value="InterPro"/>
</dbReference>
<sequence>MLSNNIRGSGTLAMRKELSQLIIKEAFDVFLIQETKAHVVYEKLGMELWGGSEGQGTFKGASGRSGGLLIMWREGMFSLNSSFSGEGFVGVNFIWKGYYLYVVNNYSPCFLHKKRLLWEEILACKAKFSRRSGVLRGILILLKKIGREKGS</sequence>
<dbReference type="InterPro" id="IPR036691">
    <property type="entry name" value="Endo/exonu/phosph_ase_sf"/>
</dbReference>
<organism evidence="1 2">
    <name type="scientific">Vicia faba</name>
    <name type="common">Broad bean</name>
    <name type="synonym">Faba vulgaris</name>
    <dbReference type="NCBI Taxonomy" id="3906"/>
    <lineage>
        <taxon>Eukaryota</taxon>
        <taxon>Viridiplantae</taxon>
        <taxon>Streptophyta</taxon>
        <taxon>Embryophyta</taxon>
        <taxon>Tracheophyta</taxon>
        <taxon>Spermatophyta</taxon>
        <taxon>Magnoliopsida</taxon>
        <taxon>eudicotyledons</taxon>
        <taxon>Gunneridae</taxon>
        <taxon>Pentapetalae</taxon>
        <taxon>rosids</taxon>
        <taxon>fabids</taxon>
        <taxon>Fabales</taxon>
        <taxon>Fabaceae</taxon>
        <taxon>Papilionoideae</taxon>
        <taxon>50 kb inversion clade</taxon>
        <taxon>NPAAA clade</taxon>
        <taxon>Hologalegina</taxon>
        <taxon>IRL clade</taxon>
        <taxon>Fabeae</taxon>
        <taxon>Vicia</taxon>
    </lineage>
</organism>
<dbReference type="GO" id="GO:0004519">
    <property type="term" value="F:endonuclease activity"/>
    <property type="evidence" value="ECO:0007669"/>
    <property type="project" value="InterPro"/>
</dbReference>
<gene>
    <name evidence="1" type="ORF">VFH_II039040</name>
</gene>
<evidence type="ECO:0000313" key="2">
    <source>
        <dbReference type="Proteomes" id="UP001157006"/>
    </source>
</evidence>
<dbReference type="Gene3D" id="3.60.10.10">
    <property type="entry name" value="Endonuclease/exonuclease/phosphatase"/>
    <property type="match status" value="1"/>
</dbReference>
<protein>
    <recommendedName>
        <fullName evidence="3">Endonuclease/exonuclease/phosphatase domain-containing protein</fullName>
    </recommendedName>
</protein>